<dbReference type="PANTHER" id="PTHR19879:SF9">
    <property type="entry name" value="TRANSCRIPTION INITIATION FACTOR TFIID SUBUNIT 5"/>
    <property type="match status" value="1"/>
</dbReference>
<feature type="repeat" description="WD" evidence="3">
    <location>
        <begin position="291"/>
        <end position="332"/>
    </location>
</feature>
<comment type="caution">
    <text evidence="5">The sequence shown here is derived from an EMBL/GenBank/DDBJ whole genome shotgun (WGS) entry which is preliminary data.</text>
</comment>
<dbReference type="PROSITE" id="PS50294">
    <property type="entry name" value="WD_REPEATS_REGION"/>
    <property type="match status" value="3"/>
</dbReference>
<evidence type="ECO:0000313" key="6">
    <source>
        <dbReference type="Proteomes" id="UP000807769"/>
    </source>
</evidence>
<dbReference type="PRINTS" id="PR00320">
    <property type="entry name" value="GPROTEINBRPT"/>
</dbReference>
<dbReference type="PANTHER" id="PTHR19879">
    <property type="entry name" value="TRANSCRIPTION INITIATION FACTOR TFIID"/>
    <property type="match status" value="1"/>
</dbReference>
<dbReference type="Gene3D" id="2.130.10.10">
    <property type="entry name" value="YVTN repeat-like/Quinoprotein amine dehydrogenase"/>
    <property type="match status" value="3"/>
</dbReference>
<dbReference type="Pfam" id="PF00400">
    <property type="entry name" value="WD40"/>
    <property type="match status" value="4"/>
</dbReference>
<keyword evidence="2" id="KW-0677">Repeat</keyword>
<dbReference type="InterPro" id="IPR019775">
    <property type="entry name" value="WD40_repeat_CS"/>
</dbReference>
<evidence type="ECO:0000256" key="2">
    <source>
        <dbReference type="ARBA" id="ARBA00022737"/>
    </source>
</evidence>
<sequence>MKDSKQLPGSHQKPIKTFEGHKKYITSIATFPDGRRIATASIDKTIRIWRLEDGAEMMKWVAKQRVTALVLLENGKRVVSAEGEFPDDFDEDDFDDVLHWQLWVRDVESGMVIAGPLEGHTSMVIALDISPDGEMLASGSYDRTIILWDTSTWRKKGHPLLCGSYVTCIRFSPTGQLGVAAKEDIHIWDLNQRKRLARFKGHYDLNTACNYSLTWTRDGTHLLSAGDKYDPAIRSWDTSTWKQAGDPWTGHDEDNYIYHIVLNPAGTLLASASADCTVRLWQFPTGTEVARFEHSDWMSRVAFSVDGRYIFSGGDDKKISQWEIPEDVLIAAEIGLLSSTKNEAALRRQKTKRLLNSEIPGQRRNKPATYQRFNTSHGWDAASPLAHAERSSSSRLLDVKTFFNGIRPSSDNKGKQKERRPKRNAPQVVDVPLGQATYGDVVGVDDGIRPYVLFFCLSWFQKKKKKPDPPRPVYDDELDDDESEHAIIDVPIPTTRTQIDTAKKTKLTPVSFFQSQPEAGPSRLAPPVEVDIVNVPMPTTRIVQHEEMELTPMAS</sequence>
<dbReference type="InterPro" id="IPR015943">
    <property type="entry name" value="WD40/YVTN_repeat-like_dom_sf"/>
</dbReference>
<feature type="repeat" description="WD" evidence="3">
    <location>
        <begin position="18"/>
        <end position="59"/>
    </location>
</feature>
<name>A0A9P7EE69_9AGAM</name>
<feature type="repeat" description="WD" evidence="3">
    <location>
        <begin position="117"/>
        <end position="152"/>
    </location>
</feature>
<gene>
    <name evidence="5" type="ORF">BJ212DRAFT_1576423</name>
</gene>
<dbReference type="PROSITE" id="PS00678">
    <property type="entry name" value="WD_REPEATS_1"/>
    <property type="match status" value="1"/>
</dbReference>
<evidence type="ECO:0000256" key="4">
    <source>
        <dbReference type="SAM" id="MobiDB-lite"/>
    </source>
</evidence>
<accession>A0A9P7EE69</accession>
<feature type="region of interest" description="Disordered" evidence="4">
    <location>
        <begin position="405"/>
        <end position="429"/>
    </location>
</feature>
<reference evidence="5" key="1">
    <citation type="journal article" date="2020" name="New Phytol.">
        <title>Comparative genomics reveals dynamic genome evolution in host specialist ectomycorrhizal fungi.</title>
        <authorList>
            <person name="Lofgren L.A."/>
            <person name="Nguyen N.H."/>
            <person name="Vilgalys R."/>
            <person name="Ruytinx J."/>
            <person name="Liao H.L."/>
            <person name="Branco S."/>
            <person name="Kuo A."/>
            <person name="LaButti K."/>
            <person name="Lipzen A."/>
            <person name="Andreopoulos W."/>
            <person name="Pangilinan J."/>
            <person name="Riley R."/>
            <person name="Hundley H."/>
            <person name="Na H."/>
            <person name="Barry K."/>
            <person name="Grigoriev I.V."/>
            <person name="Stajich J.E."/>
            <person name="Kennedy P.G."/>
        </authorList>
    </citation>
    <scope>NUCLEOTIDE SEQUENCE</scope>
    <source>
        <strain evidence="5">MN1</strain>
    </source>
</reference>
<evidence type="ECO:0000313" key="5">
    <source>
        <dbReference type="EMBL" id="KAG1818754.1"/>
    </source>
</evidence>
<dbReference type="InterPro" id="IPR020472">
    <property type="entry name" value="WD40_PAC1"/>
</dbReference>
<dbReference type="CDD" id="cd00200">
    <property type="entry name" value="WD40"/>
    <property type="match status" value="1"/>
</dbReference>
<dbReference type="AlphaFoldDB" id="A0A9P7EE69"/>
<keyword evidence="6" id="KW-1185">Reference proteome</keyword>
<organism evidence="5 6">
    <name type="scientific">Suillus subaureus</name>
    <dbReference type="NCBI Taxonomy" id="48587"/>
    <lineage>
        <taxon>Eukaryota</taxon>
        <taxon>Fungi</taxon>
        <taxon>Dikarya</taxon>
        <taxon>Basidiomycota</taxon>
        <taxon>Agaricomycotina</taxon>
        <taxon>Agaricomycetes</taxon>
        <taxon>Agaricomycetidae</taxon>
        <taxon>Boletales</taxon>
        <taxon>Suillineae</taxon>
        <taxon>Suillaceae</taxon>
        <taxon>Suillus</taxon>
    </lineage>
</organism>
<dbReference type="EMBL" id="JABBWG010000011">
    <property type="protein sequence ID" value="KAG1818754.1"/>
    <property type="molecule type" value="Genomic_DNA"/>
</dbReference>
<dbReference type="InterPro" id="IPR001680">
    <property type="entry name" value="WD40_rpt"/>
</dbReference>
<dbReference type="PROSITE" id="PS50082">
    <property type="entry name" value="WD_REPEATS_2"/>
    <property type="match status" value="4"/>
</dbReference>
<dbReference type="GeneID" id="64636173"/>
<evidence type="ECO:0000256" key="3">
    <source>
        <dbReference type="PROSITE-ProRule" id="PRU00221"/>
    </source>
</evidence>
<dbReference type="SUPFAM" id="SSF50978">
    <property type="entry name" value="WD40 repeat-like"/>
    <property type="match status" value="1"/>
</dbReference>
<dbReference type="RefSeq" id="XP_041194626.1">
    <property type="nucleotide sequence ID" value="XM_041342157.1"/>
</dbReference>
<dbReference type="SMART" id="SM00320">
    <property type="entry name" value="WD40"/>
    <property type="match status" value="6"/>
</dbReference>
<protein>
    <submittedName>
        <fullName evidence="5">WD40-repeat-containing domain protein</fullName>
    </submittedName>
</protein>
<evidence type="ECO:0000256" key="1">
    <source>
        <dbReference type="ARBA" id="ARBA00022574"/>
    </source>
</evidence>
<keyword evidence="1 3" id="KW-0853">WD repeat</keyword>
<proteinExistence type="predicted"/>
<dbReference type="InterPro" id="IPR036322">
    <property type="entry name" value="WD40_repeat_dom_sf"/>
</dbReference>
<dbReference type="Proteomes" id="UP000807769">
    <property type="component" value="Unassembled WGS sequence"/>
</dbReference>
<feature type="repeat" description="WD" evidence="3">
    <location>
        <begin position="250"/>
        <end position="291"/>
    </location>
</feature>
<dbReference type="OrthoDB" id="2664677at2759"/>